<dbReference type="PANTHER" id="PTHR34835:SF82">
    <property type="entry name" value="OS01G0826651 PROTEIN"/>
    <property type="match status" value="1"/>
</dbReference>
<evidence type="ECO:0000313" key="1">
    <source>
        <dbReference type="EnsemblPlants" id="OGLUM12G08890.1"/>
    </source>
</evidence>
<name>A0A0E0BQZ9_9ORYZ</name>
<sequence>MGFEHLLGISCDYLPKGLIIWLVKHFDVSSRTLILPNGHNFTINPFCVHQILGIPIGGYSIINRCDDDNIRRLIIDETKCKGSVPTINELIDLLTKDLLGDKFKRIFMLFAITTFLCPSSYDHASPDYFSAISDVSQISSYDWCGAVLDKIVFSIAKFKSGTSSTIGGSLLAFALIYFELLDTNILPTTNTVPRLQLWSTEIVKKYESIDSFGRDSCNYGRLPLKDINCTPFRRRMLNPSKSPEIPYELEQLLLAHSTISDHSKLRSDIHTAIKDMYQDIFNAIQPVVGKHLTNIIQLILPQSVAQEGNKSLHKKAGAQSNHEFNQIANSTSAQPFQAESNAQHHVEVQTDLHHVDTLTIVKPNGDHVETQTIVKPNGQRNRIKTICKRQRFSIPHLPVIDEAQLDNDNLISFSSEDIIRQIRPHHTDLSFDIPCNPNILDTVFSFAQEHSYMQFNHYDSSSSFDIRSLVSQELTELGTELVDYPSTQERKIEDHVNFDEFCRPKSNEVHFIKQGITHHLNQGCSTHSSVHPLTDSCRTPQAEPKIRKNQTSHQQYLQRENFSATSNQQEQPSIQGFVQHNKICGNSTLALAQREIFEDIINRIPYFGKSPRIIQINNNWVDHKTFGCCMQVYGRINKYVMDMMAEAVMTEQFEMDKLGHLPKNLWSRHIVKCDTASLFQDPYINPCEISNLFTEPNQGYKLDIMDMEDTKVLREMLTLYMITHRYNTKHNPETIAIMKKYGLAAQ</sequence>
<protein>
    <recommendedName>
        <fullName evidence="3">Aminotransferase-like plant mobile domain-containing protein</fullName>
    </recommendedName>
</protein>
<proteinExistence type="predicted"/>
<accession>A0A0E0BQZ9</accession>
<dbReference type="STRING" id="40148.A0A0E0BQZ9"/>
<evidence type="ECO:0000313" key="2">
    <source>
        <dbReference type="Proteomes" id="UP000026961"/>
    </source>
</evidence>
<reference evidence="1" key="2">
    <citation type="submission" date="2018-05" db="EMBL/GenBank/DDBJ databases">
        <title>OgluRS3 (Oryza glumaepatula Reference Sequence Version 3).</title>
        <authorList>
            <person name="Zhang J."/>
            <person name="Kudrna D."/>
            <person name="Lee S."/>
            <person name="Talag J."/>
            <person name="Welchert J."/>
            <person name="Wing R.A."/>
        </authorList>
    </citation>
    <scope>NUCLEOTIDE SEQUENCE [LARGE SCALE GENOMIC DNA]</scope>
</reference>
<reference evidence="1" key="1">
    <citation type="submission" date="2015-04" db="UniProtKB">
        <authorList>
            <consortium name="EnsemblPlants"/>
        </authorList>
    </citation>
    <scope>IDENTIFICATION</scope>
</reference>
<keyword evidence="2" id="KW-1185">Reference proteome</keyword>
<dbReference type="PANTHER" id="PTHR34835">
    <property type="entry name" value="OS07G0283600 PROTEIN-RELATED"/>
    <property type="match status" value="1"/>
</dbReference>
<dbReference type="EnsemblPlants" id="OGLUM12G08890.1">
    <property type="protein sequence ID" value="OGLUM12G08890.1"/>
    <property type="gene ID" value="OGLUM12G08890"/>
</dbReference>
<dbReference type="Gramene" id="OGLUM12G08890.1">
    <property type="protein sequence ID" value="OGLUM12G08890.1"/>
    <property type="gene ID" value="OGLUM12G08890"/>
</dbReference>
<dbReference type="eggNOG" id="ENOG502R3D0">
    <property type="taxonomic scope" value="Eukaryota"/>
</dbReference>
<dbReference type="AlphaFoldDB" id="A0A0E0BQZ9"/>
<evidence type="ECO:0008006" key="3">
    <source>
        <dbReference type="Google" id="ProtNLM"/>
    </source>
</evidence>
<dbReference type="HOGENOM" id="CLU_372745_0_0_1"/>
<organism evidence="1">
    <name type="scientific">Oryza glumipatula</name>
    <dbReference type="NCBI Taxonomy" id="40148"/>
    <lineage>
        <taxon>Eukaryota</taxon>
        <taxon>Viridiplantae</taxon>
        <taxon>Streptophyta</taxon>
        <taxon>Embryophyta</taxon>
        <taxon>Tracheophyta</taxon>
        <taxon>Spermatophyta</taxon>
        <taxon>Magnoliopsida</taxon>
        <taxon>Liliopsida</taxon>
        <taxon>Poales</taxon>
        <taxon>Poaceae</taxon>
        <taxon>BOP clade</taxon>
        <taxon>Oryzoideae</taxon>
        <taxon>Oryzeae</taxon>
        <taxon>Oryzinae</taxon>
        <taxon>Oryza</taxon>
    </lineage>
</organism>
<dbReference type="Proteomes" id="UP000026961">
    <property type="component" value="Chromosome 12"/>
</dbReference>